<evidence type="ECO:0000256" key="1">
    <source>
        <dbReference type="SAM" id="MobiDB-lite"/>
    </source>
</evidence>
<accession>A0AAD5V240</accession>
<dbReference type="EMBL" id="JANAWD010000208">
    <property type="protein sequence ID" value="KAJ3483950.1"/>
    <property type="molecule type" value="Genomic_DNA"/>
</dbReference>
<name>A0AAD5V240_9APHY</name>
<proteinExistence type="predicted"/>
<gene>
    <name evidence="2" type="ORF">NLI96_g5981</name>
</gene>
<comment type="caution">
    <text evidence="2">The sequence shown here is derived from an EMBL/GenBank/DDBJ whole genome shotgun (WGS) entry which is preliminary data.</text>
</comment>
<organism evidence="2 3">
    <name type="scientific">Meripilus lineatus</name>
    <dbReference type="NCBI Taxonomy" id="2056292"/>
    <lineage>
        <taxon>Eukaryota</taxon>
        <taxon>Fungi</taxon>
        <taxon>Dikarya</taxon>
        <taxon>Basidiomycota</taxon>
        <taxon>Agaricomycotina</taxon>
        <taxon>Agaricomycetes</taxon>
        <taxon>Polyporales</taxon>
        <taxon>Meripilaceae</taxon>
        <taxon>Meripilus</taxon>
    </lineage>
</organism>
<sequence>MVRTPAPYNHKPAITGTSTAPNSGPNINNQRSSNGLHNNPPKSKKLTSQTTVIGFATAPADLDTSTRRDDNDSSDVPVLTPSKRPRHKPPRDSSTLLLNPGSSTTSRSRVPMASPPSESPGPSSAGSSGGHVLHPRPRPGSGPGSGDAKEVLRRARETISLNTTPLSCRRPQFIMDIILDSLPPVTISTSDELMETIDSFKRFTATLDSVSNLHTRSSIDSKDLEEYWRVQAKVWQGVAEGPSDYSPRRIYHVSAERSTASWDSGTQSDYNSLGGMMGSRRLGHSEIEGPCECEGLGLVSVRGSPESSTPPWTRDTVTTGMPVGMDMDMDMSLLAENKDPLGTTQLSFSESCERSRL</sequence>
<feature type="region of interest" description="Disordered" evidence="1">
    <location>
        <begin position="1"/>
        <end position="149"/>
    </location>
</feature>
<dbReference type="AlphaFoldDB" id="A0AAD5V240"/>
<feature type="compositionally biased region" description="Polar residues" evidence="1">
    <location>
        <begin position="92"/>
        <end position="108"/>
    </location>
</feature>
<evidence type="ECO:0000313" key="2">
    <source>
        <dbReference type="EMBL" id="KAJ3483950.1"/>
    </source>
</evidence>
<dbReference type="Proteomes" id="UP001212997">
    <property type="component" value="Unassembled WGS sequence"/>
</dbReference>
<reference evidence="2" key="1">
    <citation type="submission" date="2022-07" db="EMBL/GenBank/DDBJ databases">
        <title>Genome Sequence of Physisporinus lineatus.</title>
        <authorList>
            <person name="Buettner E."/>
        </authorList>
    </citation>
    <scope>NUCLEOTIDE SEQUENCE</scope>
    <source>
        <strain evidence="2">VT162</strain>
    </source>
</reference>
<feature type="compositionally biased region" description="Polar residues" evidence="1">
    <location>
        <begin position="15"/>
        <end position="52"/>
    </location>
</feature>
<protein>
    <submittedName>
        <fullName evidence="2">Uncharacterized protein</fullName>
    </submittedName>
</protein>
<keyword evidence="3" id="KW-1185">Reference proteome</keyword>
<evidence type="ECO:0000313" key="3">
    <source>
        <dbReference type="Proteomes" id="UP001212997"/>
    </source>
</evidence>